<organism evidence="3 4">
    <name type="scientific">Methylobrevis pamukkalensis</name>
    <dbReference type="NCBI Taxonomy" id="1439726"/>
    <lineage>
        <taxon>Bacteria</taxon>
        <taxon>Pseudomonadati</taxon>
        <taxon>Pseudomonadota</taxon>
        <taxon>Alphaproteobacteria</taxon>
        <taxon>Hyphomicrobiales</taxon>
        <taxon>Pleomorphomonadaceae</taxon>
        <taxon>Methylobrevis</taxon>
    </lineage>
</organism>
<accession>A0A1E3H3V7</accession>
<dbReference type="InterPro" id="IPR050490">
    <property type="entry name" value="Bact_solute-bd_prot1"/>
</dbReference>
<dbReference type="GO" id="GO:0022857">
    <property type="term" value="F:transmembrane transporter activity"/>
    <property type="evidence" value="ECO:0007669"/>
    <property type="project" value="InterPro"/>
</dbReference>
<dbReference type="PANTHER" id="PTHR43649">
    <property type="entry name" value="ARABINOSE-BINDING PROTEIN-RELATED"/>
    <property type="match status" value="1"/>
</dbReference>
<evidence type="ECO:0000256" key="1">
    <source>
        <dbReference type="ARBA" id="ARBA00022729"/>
    </source>
</evidence>
<dbReference type="AlphaFoldDB" id="A0A1E3H3V7"/>
<dbReference type="Gene3D" id="3.40.190.10">
    <property type="entry name" value="Periplasmic binding protein-like II"/>
    <property type="match status" value="2"/>
</dbReference>
<reference evidence="3 4" key="1">
    <citation type="submission" date="2016-07" db="EMBL/GenBank/DDBJ databases">
        <title>Draft Genome Sequence of Methylobrevis pamukkalensis PK2.</title>
        <authorList>
            <person name="Vasilenko O.V."/>
            <person name="Doronina N.V."/>
            <person name="Shmareva M.N."/>
            <person name="Tarlachkov S.V."/>
            <person name="Mustakhimov I."/>
            <person name="Trotsenko Y.A."/>
        </authorList>
    </citation>
    <scope>NUCLEOTIDE SEQUENCE [LARGE SCALE GENOMIC DNA]</scope>
    <source>
        <strain evidence="3 4">PK2</strain>
    </source>
</reference>
<dbReference type="PATRIC" id="fig|1439726.3.peg.1727"/>
<evidence type="ECO:0000313" key="4">
    <source>
        <dbReference type="Proteomes" id="UP000094622"/>
    </source>
</evidence>
<dbReference type="Proteomes" id="UP000094622">
    <property type="component" value="Unassembled WGS sequence"/>
</dbReference>
<comment type="caution">
    <text evidence="3">The sequence shown here is derived from an EMBL/GenBank/DDBJ whole genome shotgun (WGS) entry which is preliminary data.</text>
</comment>
<dbReference type="InterPro" id="IPR014597">
    <property type="entry name" value="ABC_tp_sb"/>
</dbReference>
<dbReference type="EMBL" id="MCRJ01000032">
    <property type="protein sequence ID" value="ODN71002.1"/>
    <property type="molecule type" value="Genomic_DNA"/>
</dbReference>
<evidence type="ECO:0008006" key="5">
    <source>
        <dbReference type="Google" id="ProtNLM"/>
    </source>
</evidence>
<evidence type="ECO:0000313" key="3">
    <source>
        <dbReference type="EMBL" id="ODN71002.1"/>
    </source>
</evidence>
<dbReference type="OrthoDB" id="9812682at2"/>
<sequence>MHRNLMLSAATAVILLAAGPAFADMEAAKAFLDKEIGDLSALPRADQEAEMQWFIDAAKPFAGMDIKVVSETIATHEYESKVLAPAFTAITGIKISHDLIGEGDVVEKLQTQMQSGENIYDAYVNDSDLIGTHWRYQQARSLTDWMANAGKDVTNPGLDLDDFIGLKFTTAPDGDLYQLPDQQFANLYWFRYDWFNDETNKADFKAKYGYDLGVPVNWSAYEDIAEFFTGREVDGKKVFGHMDYGKKDPSLGWRFTDAWLSMAGNGDKGLPNGLPVDEWGIRVNEKSQPVGSCVARGGDTNGPAAVYSIQKYLDWMGKFAPPEAQGMTFSESGPVPAQGNVAQQMFMYTAFTADMVKEGLPVMNDDGTPKWRFAPSPHGVYWKEGMKLGYQDVGSWTLLKSTPDDRAKAAWLYAQFVTSKTVDVKKSHVGLTLIRESSIRHESFTERAPKLGGLIEFYRSPARVQWSPTGTNVPDYPKLAQLWWQAIGDASSGAKTAQEAMDSLCAEQEKVLARLERAGVQGDIGPKLNEEHDLEYWVEQAKANGTLAPQPKVENEKEQPITVNYDELVKSWADAAN</sequence>
<keyword evidence="1 2" id="KW-0732">Signal</keyword>
<evidence type="ECO:0000256" key="2">
    <source>
        <dbReference type="SAM" id="SignalP"/>
    </source>
</evidence>
<proteinExistence type="predicted"/>
<name>A0A1E3H3V7_9HYPH</name>
<dbReference type="PIRSF" id="PIRSF035859">
    <property type="entry name" value="ABC_tp_sb"/>
    <property type="match status" value="1"/>
</dbReference>
<dbReference type="SUPFAM" id="SSF53850">
    <property type="entry name" value="Periplasmic binding protein-like II"/>
    <property type="match status" value="1"/>
</dbReference>
<protein>
    <recommendedName>
        <fullName evidence="5">Bacterial extracellular solute-binding protein</fullName>
    </recommendedName>
</protein>
<feature type="chain" id="PRO_5009128887" description="Bacterial extracellular solute-binding protein" evidence="2">
    <location>
        <begin position="24"/>
        <end position="577"/>
    </location>
</feature>
<keyword evidence="4" id="KW-1185">Reference proteome</keyword>
<gene>
    <name evidence="3" type="ORF">A6302_01636</name>
</gene>
<feature type="signal peptide" evidence="2">
    <location>
        <begin position="1"/>
        <end position="23"/>
    </location>
</feature>
<dbReference type="PANTHER" id="PTHR43649:SF33">
    <property type="entry name" value="POLYGALACTURONAN_RHAMNOGALACTURONAN-BINDING PROTEIN YTCQ"/>
    <property type="match status" value="1"/>
</dbReference>